<protein>
    <recommendedName>
        <fullName evidence="2">histidine kinase</fullName>
        <ecNumber evidence="2">2.7.13.3</ecNumber>
    </recommendedName>
</protein>
<dbReference type="EMBL" id="VHIF01000001">
    <property type="protein sequence ID" value="TQO36752.1"/>
    <property type="molecule type" value="Genomic_DNA"/>
</dbReference>
<dbReference type="Proteomes" id="UP000315363">
    <property type="component" value="Unassembled WGS sequence"/>
</dbReference>
<dbReference type="SUPFAM" id="SSF55785">
    <property type="entry name" value="PYP-like sensor domain (PAS domain)"/>
    <property type="match status" value="1"/>
</dbReference>
<dbReference type="PANTHER" id="PTHR43304">
    <property type="entry name" value="PHYTOCHROME-LIKE PROTEIN CPH1"/>
    <property type="match status" value="1"/>
</dbReference>
<dbReference type="InterPro" id="IPR004358">
    <property type="entry name" value="Sig_transdc_His_kin-like_C"/>
</dbReference>
<dbReference type="PANTHER" id="PTHR43304:SF1">
    <property type="entry name" value="PAC DOMAIN-CONTAINING PROTEIN"/>
    <property type="match status" value="1"/>
</dbReference>
<dbReference type="SUPFAM" id="SSF55874">
    <property type="entry name" value="ATPase domain of HSP90 chaperone/DNA topoisomerase II/histidine kinase"/>
    <property type="match status" value="1"/>
</dbReference>
<evidence type="ECO:0000259" key="7">
    <source>
        <dbReference type="PROSITE" id="PS50109"/>
    </source>
</evidence>
<dbReference type="CDD" id="cd00082">
    <property type="entry name" value="HisKA"/>
    <property type="match status" value="1"/>
</dbReference>
<accession>A0ABY3A7Q6</accession>
<dbReference type="PROSITE" id="PS50112">
    <property type="entry name" value="PAS"/>
    <property type="match status" value="1"/>
</dbReference>
<gene>
    <name evidence="9" type="ORF">GQ41_1338</name>
</gene>
<dbReference type="SMART" id="SM00387">
    <property type="entry name" value="HATPase_c"/>
    <property type="match status" value="1"/>
</dbReference>
<comment type="catalytic activity">
    <reaction evidence="1">
        <text>ATP + protein L-histidine = ADP + protein N-phospho-L-histidine.</text>
        <dbReference type="EC" id="2.7.13.3"/>
    </reaction>
</comment>
<name>A0ABY3A7Q6_9FLAO</name>
<reference evidence="9 10" key="1">
    <citation type="submission" date="2019-06" db="EMBL/GenBank/DDBJ databases">
        <title>A large-scale integrated study on North Sea by COGITO (Coastal Microbe Genomic &amp; Taxonomic Observatory).</title>
        <authorList>
            <person name="Teeling H."/>
        </authorList>
    </citation>
    <scope>NUCLEOTIDE SEQUENCE [LARGE SCALE GENOMIC DNA]</scope>
    <source>
        <strain evidence="9 10">MAR_2009_79</strain>
    </source>
</reference>
<dbReference type="PRINTS" id="PR00344">
    <property type="entry name" value="BCTRLSENSOR"/>
</dbReference>
<evidence type="ECO:0000313" key="10">
    <source>
        <dbReference type="Proteomes" id="UP000315363"/>
    </source>
</evidence>
<evidence type="ECO:0000256" key="6">
    <source>
        <dbReference type="SAM" id="Coils"/>
    </source>
</evidence>
<evidence type="ECO:0000256" key="5">
    <source>
        <dbReference type="ARBA" id="ARBA00022777"/>
    </source>
</evidence>
<dbReference type="EC" id="2.7.13.3" evidence="2"/>
<evidence type="ECO:0000256" key="2">
    <source>
        <dbReference type="ARBA" id="ARBA00012438"/>
    </source>
</evidence>
<evidence type="ECO:0000256" key="3">
    <source>
        <dbReference type="ARBA" id="ARBA00022553"/>
    </source>
</evidence>
<dbReference type="InterPro" id="IPR003661">
    <property type="entry name" value="HisK_dim/P_dom"/>
</dbReference>
<dbReference type="Pfam" id="PF13426">
    <property type="entry name" value="PAS_9"/>
    <property type="match status" value="1"/>
</dbReference>
<keyword evidence="5" id="KW-0418">Kinase</keyword>
<dbReference type="Gene3D" id="3.30.450.20">
    <property type="entry name" value="PAS domain"/>
    <property type="match status" value="1"/>
</dbReference>
<dbReference type="RefSeq" id="WP_142188867.1">
    <property type="nucleotide sequence ID" value="NZ_VHIF01000001.1"/>
</dbReference>
<dbReference type="NCBIfam" id="TIGR00229">
    <property type="entry name" value="sensory_box"/>
    <property type="match status" value="1"/>
</dbReference>
<dbReference type="Gene3D" id="3.30.565.10">
    <property type="entry name" value="Histidine kinase-like ATPase, C-terminal domain"/>
    <property type="match status" value="1"/>
</dbReference>
<dbReference type="PROSITE" id="PS50109">
    <property type="entry name" value="HIS_KIN"/>
    <property type="match status" value="1"/>
</dbReference>
<evidence type="ECO:0000256" key="4">
    <source>
        <dbReference type="ARBA" id="ARBA00022679"/>
    </source>
</evidence>
<dbReference type="InterPro" id="IPR003594">
    <property type="entry name" value="HATPase_dom"/>
</dbReference>
<keyword evidence="4" id="KW-0808">Transferase</keyword>
<dbReference type="SMART" id="SM00091">
    <property type="entry name" value="PAS"/>
    <property type="match status" value="1"/>
</dbReference>
<dbReference type="SUPFAM" id="SSF47384">
    <property type="entry name" value="Homodimeric domain of signal transducing histidine kinase"/>
    <property type="match status" value="1"/>
</dbReference>
<feature type="coiled-coil region" evidence="6">
    <location>
        <begin position="141"/>
        <end position="179"/>
    </location>
</feature>
<dbReference type="Pfam" id="PF02518">
    <property type="entry name" value="HATPase_c"/>
    <property type="match status" value="1"/>
</dbReference>
<feature type="domain" description="PAS" evidence="8">
    <location>
        <begin position="28"/>
        <end position="109"/>
    </location>
</feature>
<keyword evidence="3" id="KW-0597">Phosphoprotein</keyword>
<comment type="caution">
    <text evidence="9">The sequence shown here is derived from an EMBL/GenBank/DDBJ whole genome shotgun (WGS) entry which is preliminary data.</text>
</comment>
<proteinExistence type="predicted"/>
<feature type="domain" description="Histidine kinase" evidence="7">
    <location>
        <begin position="182"/>
        <end position="396"/>
    </location>
</feature>
<evidence type="ECO:0000313" key="9">
    <source>
        <dbReference type="EMBL" id="TQO36752.1"/>
    </source>
</evidence>
<sequence>MDLNKEMNEKDNSDNTNPFEEYFQVKNSNNIYKQVFKYSIFPKIVHNMDMRIIEANDSAVKEFGYSKNELLKKKIIDLYYKVDQEPSNQVRENKEGKKKLTVEKIFRRKDGSVFVADITPCMYIVEDRPILHVHIQNITDRKQAEEKMQELNSALELEITKAELNAKQIEIKNRELEELAYVAAHDLKAPVTNLNVLIEMIDTHSIQGDKDIELFNKLKNNIEQVYKKVFSLNDVINFKTTLKDKKELLEFKRVFKEVEQSILYQLNSTNSTLDVDFSECPEIEYPPLHLNRILHNLLTNSMKYKSPDRLLKIEVKTRKINGSVCLNVKDNGLGFDAEKQGGKVFGLFKRLHTHVEGVGVGLYIVKSIVETHGGKIEVISRPNEGALFTIHLNNGKL</sequence>
<evidence type="ECO:0000256" key="1">
    <source>
        <dbReference type="ARBA" id="ARBA00000085"/>
    </source>
</evidence>
<dbReference type="InterPro" id="IPR036097">
    <property type="entry name" value="HisK_dim/P_sf"/>
</dbReference>
<dbReference type="InterPro" id="IPR052162">
    <property type="entry name" value="Sensor_kinase/Photoreceptor"/>
</dbReference>
<dbReference type="InterPro" id="IPR036890">
    <property type="entry name" value="HATPase_C_sf"/>
</dbReference>
<organism evidence="9 10">
    <name type="scientific">Arenibacter algicola</name>
    <dbReference type="NCBI Taxonomy" id="616991"/>
    <lineage>
        <taxon>Bacteria</taxon>
        <taxon>Pseudomonadati</taxon>
        <taxon>Bacteroidota</taxon>
        <taxon>Flavobacteriia</taxon>
        <taxon>Flavobacteriales</taxon>
        <taxon>Flavobacteriaceae</taxon>
        <taxon>Arenibacter</taxon>
    </lineage>
</organism>
<dbReference type="InterPro" id="IPR035965">
    <property type="entry name" value="PAS-like_dom_sf"/>
</dbReference>
<dbReference type="CDD" id="cd00130">
    <property type="entry name" value="PAS"/>
    <property type="match status" value="1"/>
</dbReference>
<dbReference type="InterPro" id="IPR000014">
    <property type="entry name" value="PAS"/>
</dbReference>
<keyword evidence="6" id="KW-0175">Coiled coil</keyword>
<dbReference type="InterPro" id="IPR005467">
    <property type="entry name" value="His_kinase_dom"/>
</dbReference>
<keyword evidence="10" id="KW-1185">Reference proteome</keyword>
<evidence type="ECO:0000259" key="8">
    <source>
        <dbReference type="PROSITE" id="PS50112"/>
    </source>
</evidence>